<evidence type="ECO:0000256" key="1">
    <source>
        <dbReference type="SAM" id="MobiDB-lite"/>
    </source>
</evidence>
<comment type="caution">
    <text evidence="2">The sequence shown here is derived from an EMBL/GenBank/DDBJ whole genome shotgun (WGS) entry which is preliminary data.</text>
</comment>
<organism evidence="2 3">
    <name type="scientific">Culter alburnus</name>
    <name type="common">Topmouth culter</name>
    <dbReference type="NCBI Taxonomy" id="194366"/>
    <lineage>
        <taxon>Eukaryota</taxon>
        <taxon>Metazoa</taxon>
        <taxon>Chordata</taxon>
        <taxon>Craniata</taxon>
        <taxon>Vertebrata</taxon>
        <taxon>Euteleostomi</taxon>
        <taxon>Actinopterygii</taxon>
        <taxon>Neopterygii</taxon>
        <taxon>Teleostei</taxon>
        <taxon>Ostariophysi</taxon>
        <taxon>Cypriniformes</taxon>
        <taxon>Xenocyprididae</taxon>
        <taxon>Xenocypridinae</taxon>
        <taxon>Culter</taxon>
    </lineage>
</organism>
<feature type="region of interest" description="Disordered" evidence="1">
    <location>
        <begin position="1"/>
        <end position="29"/>
    </location>
</feature>
<feature type="region of interest" description="Disordered" evidence="1">
    <location>
        <begin position="49"/>
        <end position="155"/>
    </location>
</feature>
<protein>
    <submittedName>
        <fullName evidence="2">Uncharacterized protein</fullName>
    </submittedName>
</protein>
<name>A0AAW2A091_CULAL</name>
<feature type="compositionally biased region" description="Low complexity" evidence="1">
    <location>
        <begin position="73"/>
        <end position="85"/>
    </location>
</feature>
<dbReference type="AlphaFoldDB" id="A0AAW2A091"/>
<sequence>MTERRLLPPDDDQGSLLSRLGTDSPKPRVKFGGMFCNIEGAYENKTLNFESYSPSSARRNPRGRVDDQRDNFSDTSSVSDFTSVSQTPPNRTQPTPSCSSQGQTLVYPTGPSRVHNGRRESAGWGVNAKAADGEQTQTEGGGSGGLLSTVTIEPR</sequence>
<evidence type="ECO:0000313" key="2">
    <source>
        <dbReference type="EMBL" id="KAK9965905.1"/>
    </source>
</evidence>
<dbReference type="EMBL" id="JAWDJR010000012">
    <property type="protein sequence ID" value="KAK9965905.1"/>
    <property type="molecule type" value="Genomic_DNA"/>
</dbReference>
<reference evidence="2 3" key="1">
    <citation type="submission" date="2024-05" db="EMBL/GenBank/DDBJ databases">
        <title>A high-quality chromosomal-level genome assembly of Topmouth culter (Culter alburnus).</title>
        <authorList>
            <person name="Zhao H."/>
        </authorList>
    </citation>
    <scope>NUCLEOTIDE SEQUENCE [LARGE SCALE GENOMIC DNA]</scope>
    <source>
        <strain evidence="2">CATC2023</strain>
        <tissue evidence="2">Muscle</tissue>
    </source>
</reference>
<feature type="compositionally biased region" description="Polar residues" evidence="1">
    <location>
        <begin position="86"/>
        <end position="106"/>
    </location>
</feature>
<dbReference type="Proteomes" id="UP001479290">
    <property type="component" value="Unassembled WGS sequence"/>
</dbReference>
<feature type="compositionally biased region" description="Basic and acidic residues" evidence="1">
    <location>
        <begin position="63"/>
        <end position="72"/>
    </location>
</feature>
<accession>A0AAW2A091</accession>
<proteinExistence type="predicted"/>
<keyword evidence="3" id="KW-1185">Reference proteome</keyword>
<gene>
    <name evidence="2" type="ORF">ABG768_004969</name>
</gene>
<feature type="compositionally biased region" description="Polar residues" evidence="1">
    <location>
        <begin position="49"/>
        <end position="58"/>
    </location>
</feature>
<evidence type="ECO:0000313" key="3">
    <source>
        <dbReference type="Proteomes" id="UP001479290"/>
    </source>
</evidence>